<evidence type="ECO:0000313" key="2">
    <source>
        <dbReference type="EMBL" id="MFD2460542.1"/>
    </source>
</evidence>
<protein>
    <submittedName>
        <fullName evidence="2">Uncharacterized protein</fullName>
    </submittedName>
</protein>
<evidence type="ECO:0000313" key="3">
    <source>
        <dbReference type="Proteomes" id="UP001597419"/>
    </source>
</evidence>
<sequence>MLDASAACTEIANRLVANDVQLSPLAARVKGQSDEVGDERSLAHRVGSLPEGDLELGDAVRRLEVEFPAWVVASRQRRPFKNALPWLKDQWQRAQDDRRMDQVVDTPRVLTYEQRSTQQFLGQTGIGDHAVDAREIDICQCMFDRTDTSREVLRSEEPDQRREGLADRGEVGGAG</sequence>
<feature type="region of interest" description="Disordered" evidence="1">
    <location>
        <begin position="150"/>
        <end position="175"/>
    </location>
</feature>
<reference evidence="3" key="1">
    <citation type="journal article" date="2019" name="Int. J. Syst. Evol. Microbiol.">
        <title>The Global Catalogue of Microorganisms (GCM) 10K type strain sequencing project: providing services to taxonomists for standard genome sequencing and annotation.</title>
        <authorList>
            <consortium name="The Broad Institute Genomics Platform"/>
            <consortium name="The Broad Institute Genome Sequencing Center for Infectious Disease"/>
            <person name="Wu L."/>
            <person name="Ma J."/>
        </authorList>
    </citation>
    <scope>NUCLEOTIDE SEQUENCE [LARGE SCALE GENOMIC DNA]</scope>
    <source>
        <strain evidence="3">CGMCC 4.7643</strain>
    </source>
</reference>
<name>A0ABW5GI78_9PSEU</name>
<proteinExistence type="predicted"/>
<keyword evidence="3" id="KW-1185">Reference proteome</keyword>
<evidence type="ECO:0000256" key="1">
    <source>
        <dbReference type="SAM" id="MobiDB-lite"/>
    </source>
</evidence>
<dbReference type="EMBL" id="JBHUKU010000009">
    <property type="protein sequence ID" value="MFD2460542.1"/>
    <property type="molecule type" value="Genomic_DNA"/>
</dbReference>
<dbReference type="RefSeq" id="WP_345393659.1">
    <property type="nucleotide sequence ID" value="NZ_BAABHG010000006.1"/>
</dbReference>
<accession>A0ABW5GI78</accession>
<dbReference type="Proteomes" id="UP001597419">
    <property type="component" value="Unassembled WGS sequence"/>
</dbReference>
<gene>
    <name evidence="2" type="ORF">ACFSYJ_18180</name>
</gene>
<organism evidence="2 3">
    <name type="scientific">Amycolatopsis samaneae</name>
    <dbReference type="NCBI Taxonomy" id="664691"/>
    <lineage>
        <taxon>Bacteria</taxon>
        <taxon>Bacillati</taxon>
        <taxon>Actinomycetota</taxon>
        <taxon>Actinomycetes</taxon>
        <taxon>Pseudonocardiales</taxon>
        <taxon>Pseudonocardiaceae</taxon>
        <taxon>Amycolatopsis</taxon>
    </lineage>
</organism>
<comment type="caution">
    <text evidence="2">The sequence shown here is derived from an EMBL/GenBank/DDBJ whole genome shotgun (WGS) entry which is preliminary data.</text>
</comment>